<gene>
    <name evidence="2" type="ORF">BDK51DRAFT_38736</name>
</gene>
<feature type="region of interest" description="Disordered" evidence="1">
    <location>
        <begin position="314"/>
        <end position="333"/>
    </location>
</feature>
<evidence type="ECO:0000313" key="3">
    <source>
        <dbReference type="Proteomes" id="UP000269721"/>
    </source>
</evidence>
<organism evidence="2 3">
    <name type="scientific">Blyttiomyces helicus</name>
    <dbReference type="NCBI Taxonomy" id="388810"/>
    <lineage>
        <taxon>Eukaryota</taxon>
        <taxon>Fungi</taxon>
        <taxon>Fungi incertae sedis</taxon>
        <taxon>Chytridiomycota</taxon>
        <taxon>Chytridiomycota incertae sedis</taxon>
        <taxon>Chytridiomycetes</taxon>
        <taxon>Chytridiomycetes incertae sedis</taxon>
        <taxon>Blyttiomyces</taxon>
    </lineage>
</organism>
<sequence length="624" mass="67720">MSSPGTGAAVNFREAAFSQSFYYPLSSSEHKRAKQGGWEPNGSISEDLGEMLPVLTCPGCLVFPEIVALAQRRFPWTDAPRGAHQTLRHNAPKPRSTLWDESGEELNSNVLDERGKTLAECTKAAVIDISRHRDFFQESDGRRPGPQEKRSPGGVINKTKIAASLGMENGPAGLVVLAQPAPLTPIPPTNDLTQCETQVRRGSGPSPLLSSPQRRPSPCAERPLPAKASGVPFSPRLPPPSMSARRSGARGVIEHTISAPTAVKHDRGELDPRLHLALHLLSRWLEMAEDNQRENYAVGVRVRDGRWERFLRGEEAEGDELEDGDPLRGGDDGEQEMTLLAAAAVCQGWAAPARAVLLQTVELDTNERIGKLVLAATMRKHRLGAKDYAASPPTRGLTICRTRVETFIKRALVLPLFRNVRALDILTLADCEQNVIRMGSLATLLTVFPRLKSDADWAGVSSVMGALEAVDVRPQIFDIAASGALSRMFAAVGPRLQTWILSGTVDLSDVPIAACPNLEILELAESISATSFGIFTRLNQRMYPPIPNSTFCENLGRIPPSIPTLRSLVSMQNDRALCTLLELPSVQTLEITSADLHTTEAGPISILGALHAHQPLTTLRLVCS</sequence>
<dbReference type="Proteomes" id="UP000269721">
    <property type="component" value="Unassembled WGS sequence"/>
</dbReference>
<feature type="region of interest" description="Disordered" evidence="1">
    <location>
        <begin position="81"/>
        <end position="102"/>
    </location>
</feature>
<accession>A0A4V1IR97</accession>
<name>A0A4V1IR97_9FUNG</name>
<evidence type="ECO:0000313" key="2">
    <source>
        <dbReference type="EMBL" id="RKO89297.1"/>
    </source>
</evidence>
<feature type="compositionally biased region" description="Basic and acidic residues" evidence="1">
    <location>
        <begin position="135"/>
        <end position="151"/>
    </location>
</feature>
<feature type="region of interest" description="Disordered" evidence="1">
    <location>
        <begin position="135"/>
        <end position="155"/>
    </location>
</feature>
<dbReference type="EMBL" id="KZ996176">
    <property type="protein sequence ID" value="RKO89297.1"/>
    <property type="molecule type" value="Genomic_DNA"/>
</dbReference>
<keyword evidence="3" id="KW-1185">Reference proteome</keyword>
<proteinExistence type="predicted"/>
<feature type="region of interest" description="Disordered" evidence="1">
    <location>
        <begin position="197"/>
        <end position="246"/>
    </location>
</feature>
<evidence type="ECO:0000256" key="1">
    <source>
        <dbReference type="SAM" id="MobiDB-lite"/>
    </source>
</evidence>
<reference evidence="3" key="1">
    <citation type="journal article" date="2018" name="Nat. Microbiol.">
        <title>Leveraging single-cell genomics to expand the fungal tree of life.</title>
        <authorList>
            <person name="Ahrendt S.R."/>
            <person name="Quandt C.A."/>
            <person name="Ciobanu D."/>
            <person name="Clum A."/>
            <person name="Salamov A."/>
            <person name="Andreopoulos B."/>
            <person name="Cheng J.F."/>
            <person name="Woyke T."/>
            <person name="Pelin A."/>
            <person name="Henrissat B."/>
            <person name="Reynolds N.K."/>
            <person name="Benny G.L."/>
            <person name="Smith M.E."/>
            <person name="James T.Y."/>
            <person name="Grigoriev I.V."/>
        </authorList>
    </citation>
    <scope>NUCLEOTIDE SEQUENCE [LARGE SCALE GENOMIC DNA]</scope>
</reference>
<protein>
    <submittedName>
        <fullName evidence="2">Uncharacterized protein</fullName>
    </submittedName>
</protein>
<feature type="compositionally biased region" description="Low complexity" evidence="1">
    <location>
        <begin position="200"/>
        <end position="218"/>
    </location>
</feature>
<dbReference type="AlphaFoldDB" id="A0A4V1IR97"/>